<evidence type="ECO:0000256" key="1">
    <source>
        <dbReference type="ARBA" id="ARBA00004477"/>
    </source>
</evidence>
<dbReference type="Pfam" id="PF07019">
    <property type="entry name" value="EMC6"/>
    <property type="match status" value="1"/>
</dbReference>
<proteinExistence type="inferred from homology"/>
<dbReference type="PANTHER" id="PTHR12906:SF0">
    <property type="entry name" value="GEL COMPLEX SUBUNIT OPTI"/>
    <property type="match status" value="1"/>
</dbReference>
<evidence type="ECO:0000256" key="7">
    <source>
        <dbReference type="SAM" id="MobiDB-lite"/>
    </source>
</evidence>
<evidence type="ECO:0000256" key="3">
    <source>
        <dbReference type="ARBA" id="ARBA00022692"/>
    </source>
</evidence>
<evidence type="ECO:0000256" key="8">
    <source>
        <dbReference type="SAM" id="Phobius"/>
    </source>
</evidence>
<protein>
    <submittedName>
        <fullName evidence="9">Putative rab5-interacting protein</fullName>
    </submittedName>
</protein>
<dbReference type="InterPro" id="IPR029008">
    <property type="entry name" value="EMC6-like"/>
</dbReference>
<dbReference type="GO" id="GO:0005789">
    <property type="term" value="C:endoplasmic reticulum membrane"/>
    <property type="evidence" value="ECO:0007669"/>
    <property type="project" value="UniProtKB-SubCell"/>
</dbReference>
<feature type="region of interest" description="Disordered" evidence="7">
    <location>
        <begin position="1"/>
        <end position="20"/>
    </location>
</feature>
<keyword evidence="3 8" id="KW-0812">Transmembrane</keyword>
<comment type="similarity">
    <text evidence="2">Belongs to the EMC6 family.</text>
</comment>
<dbReference type="GO" id="GO:0005739">
    <property type="term" value="C:mitochondrion"/>
    <property type="evidence" value="ECO:0007669"/>
    <property type="project" value="GOC"/>
</dbReference>
<evidence type="ECO:0000256" key="2">
    <source>
        <dbReference type="ARBA" id="ARBA00009436"/>
    </source>
</evidence>
<evidence type="ECO:0000256" key="6">
    <source>
        <dbReference type="ARBA" id="ARBA00023136"/>
    </source>
</evidence>
<keyword evidence="5 8" id="KW-1133">Transmembrane helix</keyword>
<evidence type="ECO:0000256" key="4">
    <source>
        <dbReference type="ARBA" id="ARBA00022824"/>
    </source>
</evidence>
<organism evidence="9">
    <name type="scientific">Culex tarsalis</name>
    <name type="common">Encephalitis mosquito</name>
    <dbReference type="NCBI Taxonomy" id="7177"/>
    <lineage>
        <taxon>Eukaryota</taxon>
        <taxon>Metazoa</taxon>
        <taxon>Ecdysozoa</taxon>
        <taxon>Arthropoda</taxon>
        <taxon>Hexapoda</taxon>
        <taxon>Insecta</taxon>
        <taxon>Pterygota</taxon>
        <taxon>Neoptera</taxon>
        <taxon>Endopterygota</taxon>
        <taxon>Diptera</taxon>
        <taxon>Nematocera</taxon>
        <taxon>Culicoidea</taxon>
        <taxon>Culicidae</taxon>
        <taxon>Culicinae</taxon>
        <taxon>Culicini</taxon>
        <taxon>Culex</taxon>
        <taxon>Culex</taxon>
    </lineage>
</organism>
<sequence>MATKSVQNKTKAAKSGSASSSSFKDIWDKALTPNSEWAEKDDFLDVIYWSRQVIGILIGVVMGIIPLKGFIALALFALINCGIVYLYATSYQSIDEEAYGGIWEVIKEGFMTSFACFLVTWIIFYTGIHFDTVTTAKMQ</sequence>
<reference evidence="9" key="1">
    <citation type="submission" date="2017-01" db="EMBL/GenBank/DDBJ databases">
        <title>A deep insight into the sialotranscriptome of adult male and female Cluex tarsalis mosquitoes.</title>
        <authorList>
            <person name="Ribeiro J.M."/>
            <person name="Moreira F."/>
            <person name="Bernard K.A."/>
            <person name="Calvo E."/>
        </authorList>
    </citation>
    <scope>NUCLEOTIDE SEQUENCE</scope>
    <source>
        <strain evidence="9">Kern County</strain>
        <tissue evidence="9">Salivary glands</tissue>
    </source>
</reference>
<accession>A0A1Q3FIQ8</accession>
<dbReference type="InterPro" id="IPR010742">
    <property type="entry name" value="RCAF1"/>
</dbReference>
<keyword evidence="4" id="KW-0256">Endoplasmic reticulum</keyword>
<dbReference type="GO" id="GO:0097250">
    <property type="term" value="P:mitochondrial respirasome assembly"/>
    <property type="evidence" value="ECO:0007669"/>
    <property type="project" value="InterPro"/>
</dbReference>
<keyword evidence="6 8" id="KW-0472">Membrane</keyword>
<comment type="subcellular location">
    <subcellularLocation>
        <location evidence="1">Endoplasmic reticulum membrane</location>
        <topology evidence="1">Multi-pass membrane protein</topology>
    </subcellularLocation>
</comment>
<feature type="compositionally biased region" description="Low complexity" evidence="7">
    <location>
        <begin position="9"/>
        <end position="20"/>
    </location>
</feature>
<evidence type="ECO:0000256" key="5">
    <source>
        <dbReference type="ARBA" id="ARBA00022989"/>
    </source>
</evidence>
<evidence type="ECO:0000313" key="9">
    <source>
        <dbReference type="EMBL" id="JAV27449.1"/>
    </source>
</evidence>
<dbReference type="PANTHER" id="PTHR12906">
    <property type="entry name" value="PROTEIN C20ORF24 RAB5-INTERACTING PROTEIN"/>
    <property type="match status" value="1"/>
</dbReference>
<feature type="transmembrane region" description="Helical" evidence="8">
    <location>
        <begin position="109"/>
        <end position="128"/>
    </location>
</feature>
<dbReference type="AlphaFoldDB" id="A0A1Q3FIQ8"/>
<dbReference type="EMBL" id="GFDL01007596">
    <property type="protein sequence ID" value="JAV27449.1"/>
    <property type="molecule type" value="Transcribed_RNA"/>
</dbReference>
<name>A0A1Q3FIQ8_CULTA</name>